<dbReference type="Pfam" id="PF19344">
    <property type="entry name" value="TetR_C_32"/>
    <property type="match status" value="1"/>
</dbReference>
<name>A0A7W4VTH6_9ACTN</name>
<evidence type="ECO:0000256" key="1">
    <source>
        <dbReference type="ARBA" id="ARBA00023125"/>
    </source>
</evidence>
<dbReference type="Gene3D" id="1.10.357.10">
    <property type="entry name" value="Tetracycline Repressor, domain 2"/>
    <property type="match status" value="1"/>
</dbReference>
<dbReference type="PANTHER" id="PTHR30055">
    <property type="entry name" value="HTH-TYPE TRANSCRIPTIONAL REGULATOR RUTR"/>
    <property type="match status" value="1"/>
</dbReference>
<sequence>MPRQVKDGRSARWDAHREERRTELVLAAVAAIDDLGPSAGISEIARAAGVSKPVLYRYFDGLDDLYAAVGRWGADEVMRRLLPAILTEAPIRERVGRGVEAYLATIELHPHVFLLLVRHRAAGTDPLADGKAAIAAAFARILGDTLRELGVDTGAAEPWAQSLVGMGLATGEWWLERQTMSRAAVGAHLTSFIWHAFSGTAEELGVPLRSLDAPGAVPGSITPLEERR</sequence>
<dbReference type="InterPro" id="IPR045823">
    <property type="entry name" value="TetR_C_32"/>
</dbReference>
<dbReference type="Pfam" id="PF00440">
    <property type="entry name" value="TetR_N"/>
    <property type="match status" value="1"/>
</dbReference>
<evidence type="ECO:0000259" key="3">
    <source>
        <dbReference type="PROSITE" id="PS50977"/>
    </source>
</evidence>
<evidence type="ECO:0000313" key="4">
    <source>
        <dbReference type="EMBL" id="MBB3041084.1"/>
    </source>
</evidence>
<dbReference type="SUPFAM" id="SSF48498">
    <property type="entry name" value="Tetracyclin repressor-like, C-terminal domain"/>
    <property type="match status" value="1"/>
</dbReference>
<accession>A0A7W4VTH6</accession>
<dbReference type="Proteomes" id="UP000589626">
    <property type="component" value="Unassembled WGS sequence"/>
</dbReference>
<dbReference type="SUPFAM" id="SSF46689">
    <property type="entry name" value="Homeodomain-like"/>
    <property type="match status" value="1"/>
</dbReference>
<protein>
    <submittedName>
        <fullName evidence="4">AcrR family transcriptional regulator</fullName>
    </submittedName>
</protein>
<comment type="caution">
    <text evidence="4">The sequence shown here is derived from an EMBL/GenBank/DDBJ whole genome shotgun (WGS) entry which is preliminary data.</text>
</comment>
<proteinExistence type="predicted"/>
<dbReference type="PROSITE" id="PS50977">
    <property type="entry name" value="HTH_TETR_2"/>
    <property type="match status" value="1"/>
</dbReference>
<dbReference type="EMBL" id="JACHWR010000001">
    <property type="protein sequence ID" value="MBB3041084.1"/>
    <property type="molecule type" value="Genomic_DNA"/>
</dbReference>
<dbReference type="RefSeq" id="WP_183591027.1">
    <property type="nucleotide sequence ID" value="NZ_JACHWR010000001.1"/>
</dbReference>
<reference evidence="4 5" key="1">
    <citation type="submission" date="2020-08" db="EMBL/GenBank/DDBJ databases">
        <title>Sequencing the genomes of 1000 actinobacteria strains.</title>
        <authorList>
            <person name="Klenk H.-P."/>
        </authorList>
    </citation>
    <scope>NUCLEOTIDE SEQUENCE [LARGE SCALE GENOMIC DNA]</scope>
    <source>
        <strain evidence="4 5">DSM 105498</strain>
    </source>
</reference>
<dbReference type="GO" id="GO:0003700">
    <property type="term" value="F:DNA-binding transcription factor activity"/>
    <property type="evidence" value="ECO:0007669"/>
    <property type="project" value="TreeGrafter"/>
</dbReference>
<evidence type="ECO:0000256" key="2">
    <source>
        <dbReference type="PROSITE-ProRule" id="PRU00335"/>
    </source>
</evidence>
<feature type="domain" description="HTH tetR-type" evidence="3">
    <location>
        <begin position="18"/>
        <end position="77"/>
    </location>
</feature>
<gene>
    <name evidence="4" type="ORF">FHU40_000885</name>
</gene>
<evidence type="ECO:0000313" key="5">
    <source>
        <dbReference type="Proteomes" id="UP000589626"/>
    </source>
</evidence>
<feature type="DNA-binding region" description="H-T-H motif" evidence="2">
    <location>
        <begin position="40"/>
        <end position="59"/>
    </location>
</feature>
<dbReference type="GO" id="GO:0000976">
    <property type="term" value="F:transcription cis-regulatory region binding"/>
    <property type="evidence" value="ECO:0007669"/>
    <property type="project" value="TreeGrafter"/>
</dbReference>
<dbReference type="AlphaFoldDB" id="A0A7W4VTH6"/>
<organism evidence="4 5">
    <name type="scientific">Nocardioides soli</name>
    <dbReference type="NCBI Taxonomy" id="1036020"/>
    <lineage>
        <taxon>Bacteria</taxon>
        <taxon>Bacillati</taxon>
        <taxon>Actinomycetota</taxon>
        <taxon>Actinomycetes</taxon>
        <taxon>Propionibacteriales</taxon>
        <taxon>Nocardioidaceae</taxon>
        <taxon>Nocardioides</taxon>
    </lineage>
</organism>
<dbReference type="InterPro" id="IPR009057">
    <property type="entry name" value="Homeodomain-like_sf"/>
</dbReference>
<dbReference type="PANTHER" id="PTHR30055:SF227">
    <property type="entry name" value="TRANSCRIPTIONAL REGULATORY PROTEIN (PROBABLY TETR-FAMILY)-RELATED"/>
    <property type="match status" value="1"/>
</dbReference>
<keyword evidence="5" id="KW-1185">Reference proteome</keyword>
<dbReference type="InterPro" id="IPR036271">
    <property type="entry name" value="Tet_transcr_reg_TetR-rel_C_sf"/>
</dbReference>
<dbReference type="InterPro" id="IPR001647">
    <property type="entry name" value="HTH_TetR"/>
</dbReference>
<keyword evidence="1 2" id="KW-0238">DNA-binding</keyword>
<dbReference type="InterPro" id="IPR050109">
    <property type="entry name" value="HTH-type_TetR-like_transc_reg"/>
</dbReference>